<protein>
    <submittedName>
        <fullName evidence="1">Uncharacterized protein</fullName>
    </submittedName>
</protein>
<feature type="non-terminal residue" evidence="1">
    <location>
        <position position="1"/>
    </location>
</feature>
<dbReference type="AlphaFoldDB" id="A0ABD0S248"/>
<dbReference type="PANTHER" id="PTHR18950">
    <property type="entry name" value="PROGESTERONE-INDUCED BLOCKING FACTOR 1"/>
    <property type="match status" value="1"/>
</dbReference>
<evidence type="ECO:0000313" key="1">
    <source>
        <dbReference type="EMBL" id="KAL0203555.1"/>
    </source>
</evidence>
<keyword evidence="2" id="KW-1185">Reference proteome</keyword>
<sequence length="50" mass="5839">VLTKEFYGLQTSSEKHITELQAHNSEQQARLETYERLEKELDDVTMQAAE</sequence>
<dbReference type="EMBL" id="JAMKFB020000001">
    <property type="protein sequence ID" value="KAL0203555.1"/>
    <property type="molecule type" value="Genomic_DNA"/>
</dbReference>
<organism evidence="1 2">
    <name type="scientific">Cirrhinus mrigala</name>
    <name type="common">Mrigala</name>
    <dbReference type="NCBI Taxonomy" id="683832"/>
    <lineage>
        <taxon>Eukaryota</taxon>
        <taxon>Metazoa</taxon>
        <taxon>Chordata</taxon>
        <taxon>Craniata</taxon>
        <taxon>Vertebrata</taxon>
        <taxon>Euteleostomi</taxon>
        <taxon>Actinopterygii</taxon>
        <taxon>Neopterygii</taxon>
        <taxon>Teleostei</taxon>
        <taxon>Ostariophysi</taxon>
        <taxon>Cypriniformes</taxon>
        <taxon>Cyprinidae</taxon>
        <taxon>Labeoninae</taxon>
        <taxon>Labeonini</taxon>
        <taxon>Cirrhinus</taxon>
    </lineage>
</organism>
<proteinExistence type="predicted"/>
<reference evidence="1 2" key="1">
    <citation type="submission" date="2024-05" db="EMBL/GenBank/DDBJ databases">
        <title>Genome sequencing and assembly of Indian major carp, Cirrhinus mrigala (Hamilton, 1822).</title>
        <authorList>
            <person name="Mohindra V."/>
            <person name="Chowdhury L.M."/>
            <person name="Lal K."/>
            <person name="Jena J.K."/>
        </authorList>
    </citation>
    <scope>NUCLEOTIDE SEQUENCE [LARGE SCALE GENOMIC DNA]</scope>
    <source>
        <strain evidence="1">CM1030</strain>
        <tissue evidence="1">Blood</tissue>
    </source>
</reference>
<dbReference type="Proteomes" id="UP001529510">
    <property type="component" value="Unassembled WGS sequence"/>
</dbReference>
<dbReference type="InterPro" id="IPR026205">
    <property type="entry name" value="PIBF1"/>
</dbReference>
<name>A0ABD0S248_CIRMR</name>
<dbReference type="PANTHER" id="PTHR18950:SF0">
    <property type="entry name" value="PROGESTERONE IMMUNOMODULATORY BINDING FACTOR 1"/>
    <property type="match status" value="1"/>
</dbReference>
<comment type="caution">
    <text evidence="1">The sequence shown here is derived from an EMBL/GenBank/DDBJ whole genome shotgun (WGS) entry which is preliminary data.</text>
</comment>
<accession>A0ABD0S248</accession>
<gene>
    <name evidence="1" type="ORF">M9458_001573</name>
</gene>
<feature type="non-terminal residue" evidence="1">
    <location>
        <position position="50"/>
    </location>
</feature>
<evidence type="ECO:0000313" key="2">
    <source>
        <dbReference type="Proteomes" id="UP001529510"/>
    </source>
</evidence>